<evidence type="ECO:0000256" key="2">
    <source>
        <dbReference type="PROSITE-ProRule" id="PRU00335"/>
    </source>
</evidence>
<feature type="domain" description="HTH tetR-type" evidence="3">
    <location>
        <begin position="12"/>
        <end position="72"/>
    </location>
</feature>
<sequence length="188" mass="20547">MPVCGPRPRNALATRTAILEAANRRFAAASYEEVGIRDVARDVGVDPALISRYFGSKEELFSAVLDSCTNKSDLMEGDRADFGRRMAHELVYGAPNEEKLRLFAIMLRSIGSPKAAEVVQRSSADRFFIPFAEWIGGEDAIVRARMVAGMMMGMSVSRDMGGGFGLSPEECERMCERVATTIQGLIDG</sequence>
<evidence type="ECO:0000256" key="1">
    <source>
        <dbReference type="ARBA" id="ARBA00023125"/>
    </source>
</evidence>
<dbReference type="SUPFAM" id="SSF48498">
    <property type="entry name" value="Tetracyclin repressor-like, C-terminal domain"/>
    <property type="match status" value="1"/>
</dbReference>
<accession>A0ABX7BQZ6</accession>
<dbReference type="Gene3D" id="1.10.357.10">
    <property type="entry name" value="Tetracycline Repressor, domain 2"/>
    <property type="match status" value="1"/>
</dbReference>
<keyword evidence="5" id="KW-1185">Reference proteome</keyword>
<dbReference type="PROSITE" id="PS50977">
    <property type="entry name" value="HTH_TETR_2"/>
    <property type="match status" value="1"/>
</dbReference>
<proteinExistence type="predicted"/>
<organism evidence="4 5">
    <name type="scientific">Brevundimonas vitisensis</name>
    <dbReference type="NCBI Taxonomy" id="2800818"/>
    <lineage>
        <taxon>Bacteria</taxon>
        <taxon>Pseudomonadati</taxon>
        <taxon>Pseudomonadota</taxon>
        <taxon>Alphaproteobacteria</taxon>
        <taxon>Caulobacterales</taxon>
        <taxon>Caulobacteraceae</taxon>
        <taxon>Brevundimonas</taxon>
    </lineage>
</organism>
<feature type="DNA-binding region" description="H-T-H motif" evidence="2">
    <location>
        <begin position="35"/>
        <end position="54"/>
    </location>
</feature>
<dbReference type="InterPro" id="IPR050109">
    <property type="entry name" value="HTH-type_TetR-like_transc_reg"/>
</dbReference>
<dbReference type="InterPro" id="IPR041678">
    <property type="entry name" value="TetR_C_16"/>
</dbReference>
<evidence type="ECO:0000259" key="3">
    <source>
        <dbReference type="PROSITE" id="PS50977"/>
    </source>
</evidence>
<protein>
    <submittedName>
        <fullName evidence="4">TetR family transcriptional regulator</fullName>
    </submittedName>
</protein>
<dbReference type="Proteomes" id="UP000595448">
    <property type="component" value="Chromosome"/>
</dbReference>
<dbReference type="Pfam" id="PF00440">
    <property type="entry name" value="TetR_N"/>
    <property type="match status" value="1"/>
</dbReference>
<dbReference type="InterPro" id="IPR009057">
    <property type="entry name" value="Homeodomain-like_sf"/>
</dbReference>
<dbReference type="PANTHER" id="PTHR30055">
    <property type="entry name" value="HTH-TYPE TRANSCRIPTIONAL REGULATOR RUTR"/>
    <property type="match status" value="1"/>
</dbReference>
<dbReference type="SUPFAM" id="SSF46689">
    <property type="entry name" value="Homeodomain-like"/>
    <property type="match status" value="1"/>
</dbReference>
<dbReference type="Pfam" id="PF17920">
    <property type="entry name" value="TetR_C_16"/>
    <property type="match status" value="1"/>
</dbReference>
<dbReference type="EMBL" id="CP067977">
    <property type="protein sequence ID" value="QQQ20014.1"/>
    <property type="molecule type" value="Genomic_DNA"/>
</dbReference>
<gene>
    <name evidence="4" type="ORF">JIP62_04630</name>
</gene>
<reference evidence="4 5" key="1">
    <citation type="submission" date="2021-01" db="EMBL/GenBank/DDBJ databases">
        <title>Brevundimonas vitis sp. nov., an bacterium isolated from grape (Vitis vinifera).</title>
        <authorList>
            <person name="Jiang L."/>
            <person name="Lee J."/>
        </authorList>
    </citation>
    <scope>NUCLEOTIDE SEQUENCE [LARGE SCALE GENOMIC DNA]</scope>
    <source>
        <strain evidence="4 5">GRTSA-9</strain>
    </source>
</reference>
<keyword evidence="1 2" id="KW-0238">DNA-binding</keyword>
<evidence type="ECO:0000313" key="5">
    <source>
        <dbReference type="Proteomes" id="UP000595448"/>
    </source>
</evidence>
<dbReference type="InterPro" id="IPR036271">
    <property type="entry name" value="Tet_transcr_reg_TetR-rel_C_sf"/>
</dbReference>
<name>A0ABX7BQZ6_9CAUL</name>
<dbReference type="InterPro" id="IPR001647">
    <property type="entry name" value="HTH_TetR"/>
</dbReference>
<evidence type="ECO:0000313" key="4">
    <source>
        <dbReference type="EMBL" id="QQQ20014.1"/>
    </source>
</evidence>
<dbReference type="PANTHER" id="PTHR30055:SF235">
    <property type="entry name" value="TRANSCRIPTIONAL REGULATORY PROTEIN"/>
    <property type="match status" value="1"/>
</dbReference>